<gene>
    <name evidence="1" type="ORF">FSB_LOCUS23122</name>
</gene>
<protein>
    <submittedName>
        <fullName evidence="1">Uncharacterized protein</fullName>
    </submittedName>
</protein>
<sequence length="45" mass="4647">MSGGHQPLPHPDRLVKSIRPLSGLLGWDQGSKSSAFPDIGCGGCS</sequence>
<evidence type="ECO:0000313" key="1">
    <source>
        <dbReference type="EMBL" id="SPC95240.1"/>
    </source>
</evidence>
<organism evidence="1">
    <name type="scientific">Fagus sylvatica</name>
    <name type="common">Beechnut</name>
    <dbReference type="NCBI Taxonomy" id="28930"/>
    <lineage>
        <taxon>Eukaryota</taxon>
        <taxon>Viridiplantae</taxon>
        <taxon>Streptophyta</taxon>
        <taxon>Embryophyta</taxon>
        <taxon>Tracheophyta</taxon>
        <taxon>Spermatophyta</taxon>
        <taxon>Magnoliopsida</taxon>
        <taxon>eudicotyledons</taxon>
        <taxon>Gunneridae</taxon>
        <taxon>Pentapetalae</taxon>
        <taxon>rosids</taxon>
        <taxon>fabids</taxon>
        <taxon>Fagales</taxon>
        <taxon>Fagaceae</taxon>
        <taxon>Fagus</taxon>
    </lineage>
</organism>
<accession>A0A2N9G742</accession>
<reference evidence="1" key="1">
    <citation type="submission" date="2018-02" db="EMBL/GenBank/DDBJ databases">
        <authorList>
            <person name="Cohen D.B."/>
            <person name="Kent A.D."/>
        </authorList>
    </citation>
    <scope>NUCLEOTIDE SEQUENCE</scope>
</reference>
<dbReference type="EMBL" id="OIVN01001553">
    <property type="protein sequence ID" value="SPC95240.1"/>
    <property type="molecule type" value="Genomic_DNA"/>
</dbReference>
<name>A0A2N9G742_FAGSY</name>
<proteinExistence type="predicted"/>
<dbReference type="AlphaFoldDB" id="A0A2N9G742"/>